<dbReference type="PANTHER" id="PTHR33966:SF1">
    <property type="entry name" value="PROTEIN ODR-4 HOMOLOG"/>
    <property type="match status" value="1"/>
</dbReference>
<comment type="subcellular location">
    <subcellularLocation>
        <location evidence="1">Membrane</location>
    </subcellularLocation>
</comment>
<reference evidence="7 8" key="1">
    <citation type="journal article" date="2023" name="Life. Sci Alliance">
        <title>Evolutionary insights into 3D genome organization and epigenetic landscape of Vigna mungo.</title>
        <authorList>
            <person name="Junaid A."/>
            <person name="Singh B."/>
            <person name="Bhatia S."/>
        </authorList>
    </citation>
    <scope>NUCLEOTIDE SEQUENCE [LARGE SCALE GENOMIC DNA]</scope>
    <source>
        <strain evidence="7">Urdbean</strain>
    </source>
</reference>
<organism evidence="7 8">
    <name type="scientific">Vigna mungo</name>
    <name type="common">Black gram</name>
    <name type="synonym">Phaseolus mungo</name>
    <dbReference type="NCBI Taxonomy" id="3915"/>
    <lineage>
        <taxon>Eukaryota</taxon>
        <taxon>Viridiplantae</taxon>
        <taxon>Streptophyta</taxon>
        <taxon>Embryophyta</taxon>
        <taxon>Tracheophyta</taxon>
        <taxon>Spermatophyta</taxon>
        <taxon>Magnoliopsida</taxon>
        <taxon>eudicotyledons</taxon>
        <taxon>Gunneridae</taxon>
        <taxon>Pentapetalae</taxon>
        <taxon>rosids</taxon>
        <taxon>fabids</taxon>
        <taxon>Fabales</taxon>
        <taxon>Fabaceae</taxon>
        <taxon>Papilionoideae</taxon>
        <taxon>50 kb inversion clade</taxon>
        <taxon>NPAAA clade</taxon>
        <taxon>indigoferoid/millettioid clade</taxon>
        <taxon>Phaseoleae</taxon>
        <taxon>Vigna</taxon>
    </lineage>
</organism>
<dbReference type="PANTHER" id="PTHR33966">
    <property type="entry name" value="PROTEIN ODR-4 HOMOLOG"/>
    <property type="match status" value="1"/>
</dbReference>
<dbReference type="GO" id="GO:0016020">
    <property type="term" value="C:membrane"/>
    <property type="evidence" value="ECO:0007669"/>
    <property type="project" value="UniProtKB-SubCell"/>
</dbReference>
<evidence type="ECO:0008006" key="9">
    <source>
        <dbReference type="Google" id="ProtNLM"/>
    </source>
</evidence>
<feature type="region of interest" description="Disordered" evidence="6">
    <location>
        <begin position="433"/>
        <end position="454"/>
    </location>
</feature>
<protein>
    <recommendedName>
        <fullName evidence="9">F-box protein</fullName>
    </recommendedName>
</protein>
<proteinExistence type="inferred from homology"/>
<evidence type="ECO:0000313" key="7">
    <source>
        <dbReference type="EMBL" id="WVZ19620.1"/>
    </source>
</evidence>
<dbReference type="AlphaFoldDB" id="A0AAQ3P0X4"/>
<gene>
    <name evidence="7" type="ORF">V8G54_006942</name>
</gene>
<evidence type="ECO:0000313" key="8">
    <source>
        <dbReference type="Proteomes" id="UP001374535"/>
    </source>
</evidence>
<keyword evidence="4" id="KW-1133">Transmembrane helix</keyword>
<evidence type="ECO:0000256" key="4">
    <source>
        <dbReference type="ARBA" id="ARBA00022989"/>
    </source>
</evidence>
<dbReference type="EMBL" id="CP144699">
    <property type="protein sequence ID" value="WVZ19620.1"/>
    <property type="molecule type" value="Genomic_DNA"/>
</dbReference>
<keyword evidence="5" id="KW-0472">Membrane</keyword>
<evidence type="ECO:0000256" key="3">
    <source>
        <dbReference type="ARBA" id="ARBA00022692"/>
    </source>
</evidence>
<dbReference type="GO" id="GO:0008104">
    <property type="term" value="P:intracellular protein localization"/>
    <property type="evidence" value="ECO:0007669"/>
    <property type="project" value="TreeGrafter"/>
</dbReference>
<dbReference type="GO" id="GO:0012505">
    <property type="term" value="C:endomembrane system"/>
    <property type="evidence" value="ECO:0007669"/>
    <property type="project" value="TreeGrafter"/>
</dbReference>
<evidence type="ECO:0000256" key="2">
    <source>
        <dbReference type="ARBA" id="ARBA00010131"/>
    </source>
</evidence>
<dbReference type="Pfam" id="PF14778">
    <property type="entry name" value="ODR4-like"/>
    <property type="match status" value="2"/>
</dbReference>
<evidence type="ECO:0000256" key="6">
    <source>
        <dbReference type="SAM" id="MobiDB-lite"/>
    </source>
</evidence>
<feature type="region of interest" description="Disordered" evidence="6">
    <location>
        <begin position="54"/>
        <end position="81"/>
    </location>
</feature>
<dbReference type="Proteomes" id="UP001374535">
    <property type="component" value="Chromosome 2"/>
</dbReference>
<sequence length="577" mass="63693">MAKAVIGEETRLKLAEDRLSQSARPSEAHSPMLSLSALGRAFIFDLVPTPLNDSGEPASALTEPDKKKGPKPKSKSEPADSSSLFIDKDWVAEHARQVSRMLVGGMKVVGLYVWVSDAAFKNSTIMLCQTVKGVADAAPVLEGDWDERLLLHICYSPRRRTSALTTSTLGNFPEICEIHRLSRLNLMTLSDALRHVISVHAKDLTGAKALIDGKLAIDYPDFQVQATGYGLLNIFHMNSMLLTAQVVDSESYSSDGVHEVELLLPFLSNRSIEGDVVGLLSFSGLICSFAYLNSKEPISQAVTDIKGDIIKSLQSRLDIICDEVDADSGNNHDEGRNEISVEKPVPQLVLLTLSLPFPRRVFAPWLAGVYVCDYLQPSETVEVFKDHCMELLSMKAPMDVSTILEPEKEVLSFKTKSFFDLAMPSNSEIHLMENKSKHDGGGDSSNSKSAKPDQINANITILHHKSGESTVEEMITKVKSGCRKRKKTKTADSEKMKSDSPRSVHESLMKEIQLKLPTKSELCFKCLSKSWFSLISDPQFARRRFDAAVAPTYKLLNVVNYSEAYCVDIESALCDDS</sequence>
<keyword evidence="3" id="KW-0812">Transmembrane</keyword>
<name>A0AAQ3P0X4_VIGMU</name>
<dbReference type="InterPro" id="IPR029454">
    <property type="entry name" value="ODR-4-like"/>
</dbReference>
<feature type="region of interest" description="Disordered" evidence="6">
    <location>
        <begin position="482"/>
        <end position="504"/>
    </location>
</feature>
<keyword evidence="8" id="KW-1185">Reference proteome</keyword>
<comment type="similarity">
    <text evidence="2">Belongs to the ODR-4 family.</text>
</comment>
<feature type="compositionally biased region" description="Basic and acidic residues" evidence="6">
    <location>
        <begin position="489"/>
        <end position="504"/>
    </location>
</feature>
<accession>A0AAQ3P0X4</accession>
<feature type="compositionally biased region" description="Polar residues" evidence="6">
    <location>
        <begin position="444"/>
        <end position="454"/>
    </location>
</feature>
<evidence type="ECO:0000256" key="1">
    <source>
        <dbReference type="ARBA" id="ARBA00004370"/>
    </source>
</evidence>
<evidence type="ECO:0000256" key="5">
    <source>
        <dbReference type="ARBA" id="ARBA00023136"/>
    </source>
</evidence>